<evidence type="ECO:0000313" key="7">
    <source>
        <dbReference type="Proteomes" id="UP000050741"/>
    </source>
</evidence>
<feature type="domain" description="Spastin/Vps4 C-terminal" evidence="5">
    <location>
        <begin position="152"/>
        <end position="191"/>
    </location>
</feature>
<feature type="compositionally biased region" description="Basic and acidic residues" evidence="4">
    <location>
        <begin position="48"/>
        <end position="67"/>
    </location>
</feature>
<dbReference type="Pfam" id="PF09336">
    <property type="entry name" value="Vps4_C"/>
    <property type="match status" value="1"/>
</dbReference>
<sequence>AQEGRHQRRRTARTPSVRAAAARQQQGTPAAAVRRQQQEAPAAAARQQQHEAEADAARNEDAPDRFDQNVTSATLTAPTEHEASRRIKSELLMNMDENFVENIDWPDIARRLSNYSGADIAAVCAAAASGQFWEEVKAGTDLTNPRVLAAVADSVIRRPITMAHFERAIEKVHSSVAGDLNRYEAWMEQHGSID</sequence>
<evidence type="ECO:0000256" key="1">
    <source>
        <dbReference type="ARBA" id="ARBA00006914"/>
    </source>
</evidence>
<evidence type="ECO:0000256" key="2">
    <source>
        <dbReference type="ARBA" id="ARBA00022741"/>
    </source>
</evidence>
<feature type="domain" description="AAA ATPase AAA+ lid" evidence="6">
    <location>
        <begin position="102"/>
        <end position="129"/>
    </location>
</feature>
<dbReference type="Pfam" id="PF17862">
    <property type="entry name" value="AAA_lid_3"/>
    <property type="match status" value="1"/>
</dbReference>
<comment type="similarity">
    <text evidence="1">Belongs to the AAA ATPase family.</text>
</comment>
<feature type="compositionally biased region" description="Polar residues" evidence="4">
    <location>
        <begin position="68"/>
        <end position="77"/>
    </location>
</feature>
<feature type="compositionally biased region" description="Basic residues" evidence="4">
    <location>
        <begin position="1"/>
        <end position="12"/>
    </location>
</feature>
<dbReference type="WBParaSite" id="GPLIN_001536700">
    <property type="protein sequence ID" value="GPLIN_001536700"/>
    <property type="gene ID" value="GPLIN_001536700"/>
</dbReference>
<feature type="region of interest" description="Disordered" evidence="4">
    <location>
        <begin position="1"/>
        <end position="83"/>
    </location>
</feature>
<evidence type="ECO:0000256" key="4">
    <source>
        <dbReference type="SAM" id="MobiDB-lite"/>
    </source>
</evidence>
<dbReference type="GO" id="GO:0005524">
    <property type="term" value="F:ATP binding"/>
    <property type="evidence" value="ECO:0007669"/>
    <property type="project" value="UniProtKB-KW"/>
</dbReference>
<evidence type="ECO:0000313" key="8">
    <source>
        <dbReference type="WBParaSite" id="GPLIN_001536700"/>
    </source>
</evidence>
<dbReference type="PANTHER" id="PTHR23074">
    <property type="entry name" value="AAA DOMAIN-CONTAINING"/>
    <property type="match status" value="1"/>
</dbReference>
<evidence type="ECO:0000259" key="5">
    <source>
        <dbReference type="Pfam" id="PF09336"/>
    </source>
</evidence>
<evidence type="ECO:0000259" key="6">
    <source>
        <dbReference type="Pfam" id="PF17862"/>
    </source>
</evidence>
<dbReference type="Proteomes" id="UP000050741">
    <property type="component" value="Unassembled WGS sequence"/>
</dbReference>
<feature type="compositionally biased region" description="Low complexity" evidence="4">
    <location>
        <begin position="30"/>
        <end position="47"/>
    </location>
</feature>
<name>A0A183CR59_GLOPA</name>
<protein>
    <submittedName>
        <fullName evidence="8">AAA_lid_3 domain-containing protein</fullName>
    </submittedName>
</protein>
<organism evidence="7 8">
    <name type="scientific">Globodera pallida</name>
    <name type="common">Potato cyst nematode worm</name>
    <name type="synonym">Heterodera pallida</name>
    <dbReference type="NCBI Taxonomy" id="36090"/>
    <lineage>
        <taxon>Eukaryota</taxon>
        <taxon>Metazoa</taxon>
        <taxon>Ecdysozoa</taxon>
        <taxon>Nematoda</taxon>
        <taxon>Chromadorea</taxon>
        <taxon>Rhabditida</taxon>
        <taxon>Tylenchina</taxon>
        <taxon>Tylenchomorpha</taxon>
        <taxon>Tylenchoidea</taxon>
        <taxon>Heteroderidae</taxon>
        <taxon>Heteroderinae</taxon>
        <taxon>Globodera</taxon>
    </lineage>
</organism>
<accession>A0A183CR59</accession>
<reference evidence="8" key="2">
    <citation type="submission" date="2016-06" db="UniProtKB">
        <authorList>
            <consortium name="WormBaseParasite"/>
        </authorList>
    </citation>
    <scope>IDENTIFICATION</scope>
</reference>
<dbReference type="InterPro" id="IPR050304">
    <property type="entry name" value="MT-severing_AAA_ATPase"/>
</dbReference>
<dbReference type="AlphaFoldDB" id="A0A183CR59"/>
<proteinExistence type="inferred from homology"/>
<keyword evidence="7" id="KW-1185">Reference proteome</keyword>
<dbReference type="GO" id="GO:0016887">
    <property type="term" value="F:ATP hydrolysis activity"/>
    <property type="evidence" value="ECO:0007669"/>
    <property type="project" value="TreeGrafter"/>
</dbReference>
<dbReference type="InterPro" id="IPR015415">
    <property type="entry name" value="Spast_Vps4_C"/>
</dbReference>
<dbReference type="PANTHER" id="PTHR23074:SF83">
    <property type="entry name" value="VACUOLAR PROTEIN SORTING-ASSOCIATED PROTEIN 4A"/>
    <property type="match status" value="1"/>
</dbReference>
<dbReference type="InterPro" id="IPR041569">
    <property type="entry name" value="AAA_lid_3"/>
</dbReference>
<evidence type="ECO:0000256" key="3">
    <source>
        <dbReference type="ARBA" id="ARBA00022840"/>
    </source>
</evidence>
<dbReference type="Gene3D" id="1.10.8.60">
    <property type="match status" value="1"/>
</dbReference>
<keyword evidence="2" id="KW-0547">Nucleotide-binding</keyword>
<reference evidence="7" key="1">
    <citation type="submission" date="2014-05" db="EMBL/GenBank/DDBJ databases">
        <title>The genome and life-stage specific transcriptomes of Globodera pallida elucidate key aspects of plant parasitism by a cyst nematode.</title>
        <authorList>
            <person name="Cotton J.A."/>
            <person name="Lilley C.J."/>
            <person name="Jones L.M."/>
            <person name="Kikuchi T."/>
            <person name="Reid A.J."/>
            <person name="Thorpe P."/>
            <person name="Tsai I.J."/>
            <person name="Beasley H."/>
            <person name="Blok V."/>
            <person name="Cock P.J.A."/>
            <person name="Van den Akker S.E."/>
            <person name="Holroyd N."/>
            <person name="Hunt M."/>
            <person name="Mantelin S."/>
            <person name="Naghra H."/>
            <person name="Pain A."/>
            <person name="Palomares-Rius J.E."/>
            <person name="Zarowiecki M."/>
            <person name="Berriman M."/>
            <person name="Jones J.T."/>
            <person name="Urwin P.E."/>
        </authorList>
    </citation>
    <scope>NUCLEOTIDE SEQUENCE [LARGE SCALE GENOMIC DNA]</scope>
    <source>
        <strain evidence="7">Lindley</strain>
    </source>
</reference>
<keyword evidence="3" id="KW-0067">ATP-binding</keyword>